<evidence type="ECO:0000313" key="3">
    <source>
        <dbReference type="EMBL" id="RDU49896.1"/>
    </source>
</evidence>
<dbReference type="InterPro" id="IPR021354">
    <property type="entry name" value="DUF2975"/>
</dbReference>
<dbReference type="RefSeq" id="WP_115498889.1">
    <property type="nucleotide sequence ID" value="NZ_JACRTI010000011.1"/>
</dbReference>
<evidence type="ECO:0000313" key="5">
    <source>
        <dbReference type="Proteomes" id="UP000629596"/>
    </source>
</evidence>
<dbReference type="Pfam" id="PF11188">
    <property type="entry name" value="DUF2975"/>
    <property type="match status" value="1"/>
</dbReference>
<evidence type="ECO:0000256" key="1">
    <source>
        <dbReference type="SAM" id="Phobius"/>
    </source>
</evidence>
<comment type="caution">
    <text evidence="3">The sequence shown here is derived from an EMBL/GenBank/DDBJ whole genome shotgun (WGS) entry which is preliminary data.</text>
</comment>
<keyword evidence="5" id="KW-1185">Reference proteome</keyword>
<dbReference type="Proteomes" id="UP000256321">
    <property type="component" value="Unassembled WGS sequence"/>
</dbReference>
<feature type="transmembrane region" description="Helical" evidence="1">
    <location>
        <begin position="192"/>
        <end position="211"/>
    </location>
</feature>
<accession>A0A3D8HG31</accession>
<evidence type="ECO:0000313" key="4">
    <source>
        <dbReference type="Proteomes" id="UP000256321"/>
    </source>
</evidence>
<dbReference type="EMBL" id="JACRTI010000011">
    <property type="protein sequence ID" value="MBC8601401.1"/>
    <property type="molecule type" value="Genomic_DNA"/>
</dbReference>
<gene>
    <name evidence="3" type="ORF">DWU89_06805</name>
    <name evidence="2" type="ORF">H8784_06650</name>
</gene>
<keyword evidence="1" id="KW-0812">Transmembrane</keyword>
<sequence>MKKQLNLICVLIFFFVGLSLVPTIYSMGNAFVDGFKVGMSQVEEAHKQGATNITTEIMSPLALNLWPKSLAATSDKVFNQKDQEWYPASHIKTLVWAKTKDTGFTQFGSFLVLIGLFFIVKAITQFYKLINAINHEVIFDWVNVRRLNCIGRNLLISFVLTQAYMLMNYWAAARLFELEGYEHNFWCDFQSMTLIMGLIALLVGRIFAIGLKMKEEQELTI</sequence>
<name>A0A3D8HG31_9BACT</name>
<reference evidence="3 4" key="1">
    <citation type="submission" date="2018-07" db="EMBL/GenBank/DDBJ databases">
        <title>Parabacteroides acidifaciens nov. sp., isolated from human feces.</title>
        <authorList>
            <person name="Wang Y.J."/>
        </authorList>
    </citation>
    <scope>NUCLEOTIDE SEQUENCE [LARGE SCALE GENOMIC DNA]</scope>
    <source>
        <strain evidence="3 4">426-9</strain>
    </source>
</reference>
<proteinExistence type="predicted"/>
<dbReference type="AlphaFoldDB" id="A0A3D8HG31"/>
<feature type="transmembrane region" description="Helical" evidence="1">
    <location>
        <begin position="154"/>
        <end position="172"/>
    </location>
</feature>
<keyword evidence="1" id="KW-0472">Membrane</keyword>
<reference evidence="2 5" key="2">
    <citation type="submission" date="2020-08" db="EMBL/GenBank/DDBJ databases">
        <title>Genome public.</title>
        <authorList>
            <person name="Liu C."/>
            <person name="Sun Q."/>
        </authorList>
    </citation>
    <scope>NUCLEOTIDE SEQUENCE [LARGE SCALE GENOMIC DNA]</scope>
    <source>
        <strain evidence="2 5">426_9</strain>
    </source>
</reference>
<dbReference type="Proteomes" id="UP000629596">
    <property type="component" value="Unassembled WGS sequence"/>
</dbReference>
<organism evidence="3 4">
    <name type="scientific">Parabacteroides acidifaciens</name>
    <dbReference type="NCBI Taxonomy" id="2290935"/>
    <lineage>
        <taxon>Bacteria</taxon>
        <taxon>Pseudomonadati</taxon>
        <taxon>Bacteroidota</taxon>
        <taxon>Bacteroidia</taxon>
        <taxon>Bacteroidales</taxon>
        <taxon>Tannerellaceae</taxon>
        <taxon>Parabacteroides</taxon>
    </lineage>
</organism>
<keyword evidence="1" id="KW-1133">Transmembrane helix</keyword>
<feature type="transmembrane region" description="Helical" evidence="1">
    <location>
        <begin position="104"/>
        <end position="123"/>
    </location>
</feature>
<protein>
    <submittedName>
        <fullName evidence="3">DUF2975 domain-containing protein</fullName>
    </submittedName>
</protein>
<evidence type="ECO:0000313" key="2">
    <source>
        <dbReference type="EMBL" id="MBC8601401.1"/>
    </source>
</evidence>
<dbReference type="EMBL" id="QREV01000011">
    <property type="protein sequence ID" value="RDU49896.1"/>
    <property type="molecule type" value="Genomic_DNA"/>
</dbReference>